<name>A0AAT9HP56_9ACTN</name>
<dbReference type="EMBL" id="AP035768">
    <property type="protein sequence ID" value="BFO19200.1"/>
    <property type="molecule type" value="Genomic_DNA"/>
</dbReference>
<dbReference type="SUPFAM" id="SSF48452">
    <property type="entry name" value="TPR-like"/>
    <property type="match status" value="1"/>
</dbReference>
<dbReference type="InterPro" id="IPR011990">
    <property type="entry name" value="TPR-like_helical_dom_sf"/>
</dbReference>
<dbReference type="PANTHER" id="PTHR47691:SF3">
    <property type="entry name" value="HTH-TYPE TRANSCRIPTIONAL REGULATOR RV0890C-RELATED"/>
    <property type="match status" value="1"/>
</dbReference>
<feature type="compositionally biased region" description="Basic residues" evidence="1">
    <location>
        <begin position="282"/>
        <end position="294"/>
    </location>
</feature>
<reference evidence="2" key="2">
    <citation type="submission" date="2024-07" db="EMBL/GenBank/DDBJ databases">
        <title>Streptomyces haneummycinica sp. nov., a new antibiotic-producing actinobacterium isolated from marine sediment.</title>
        <authorList>
            <person name="Uemura M."/>
            <person name="Hamada M."/>
            <person name="Hirano S."/>
            <person name="Kobayashi K."/>
            <person name="Ohshiro T."/>
            <person name="Kobayashi T."/>
            <person name="Terahara T."/>
        </authorList>
    </citation>
    <scope>NUCLEOTIDE SEQUENCE</scope>
    <source>
        <strain evidence="2">KM77-8</strain>
    </source>
</reference>
<proteinExistence type="predicted"/>
<accession>A0AAT9HP56</accession>
<evidence type="ECO:0000256" key="1">
    <source>
        <dbReference type="SAM" id="MobiDB-lite"/>
    </source>
</evidence>
<dbReference type="InterPro" id="IPR019734">
    <property type="entry name" value="TPR_rpt"/>
</dbReference>
<sequence length="313" mass="33899">MLELLPMVFADPGEARARAEQVLGDRPPALHASVAHQVIGIWQRDFGDLRLALTHLRRARTWAARADSAEREADVLATLGVALVHAGRTRQGMDALGRGVERGSGHTRARVLFRRAYSWWVLGHHKEALEDVRRAIPVLRQAGDVIWTARALTLRATVHLALGSVERAVADFTAAEALWDTTGQEHDKADAVESRGLAAFRAGDVPAALRLLDEAEERYAKLGTPTFMLNIRRCEVLMAAGLAAEALAEADAAVRALDGIGGQSTRKAELLLAAARAARLAGNRRRRSRGRRSRCGCSPGSGAPGGRRTRGWC</sequence>
<dbReference type="Gene3D" id="1.25.40.10">
    <property type="entry name" value="Tetratricopeptide repeat domain"/>
    <property type="match status" value="1"/>
</dbReference>
<organism evidence="2">
    <name type="scientific">Streptomyces haneummycinicus</name>
    <dbReference type="NCBI Taxonomy" id="3074435"/>
    <lineage>
        <taxon>Bacteria</taxon>
        <taxon>Bacillati</taxon>
        <taxon>Actinomycetota</taxon>
        <taxon>Actinomycetes</taxon>
        <taxon>Kitasatosporales</taxon>
        <taxon>Streptomycetaceae</taxon>
        <taxon>Streptomyces</taxon>
    </lineage>
</organism>
<dbReference type="PANTHER" id="PTHR47691">
    <property type="entry name" value="REGULATOR-RELATED"/>
    <property type="match status" value="1"/>
</dbReference>
<feature type="region of interest" description="Disordered" evidence="1">
    <location>
        <begin position="282"/>
        <end position="313"/>
    </location>
</feature>
<dbReference type="SMART" id="SM00028">
    <property type="entry name" value="TPR"/>
    <property type="match status" value="4"/>
</dbReference>
<reference evidence="2" key="1">
    <citation type="submission" date="2024-06" db="EMBL/GenBank/DDBJ databases">
        <authorList>
            <consortium name="consrtm"/>
            <person name="Uemura M."/>
            <person name="Terahara T."/>
        </authorList>
    </citation>
    <scope>NUCLEOTIDE SEQUENCE</scope>
    <source>
        <strain evidence="2">KM77-8</strain>
    </source>
</reference>
<evidence type="ECO:0000313" key="2">
    <source>
        <dbReference type="EMBL" id="BFO19200.1"/>
    </source>
</evidence>
<protein>
    <recommendedName>
        <fullName evidence="3">CHAT domain-containing protein</fullName>
    </recommendedName>
</protein>
<dbReference type="AlphaFoldDB" id="A0AAT9HP56"/>
<gene>
    <name evidence="2" type="ORF">SHKM778_55880</name>
</gene>
<evidence type="ECO:0008006" key="3">
    <source>
        <dbReference type="Google" id="ProtNLM"/>
    </source>
</evidence>